<reference evidence="2 3" key="1">
    <citation type="submission" date="2016-02" db="EMBL/GenBank/DDBJ databases">
        <authorList>
            <person name="Wen L."/>
            <person name="He K."/>
            <person name="Yang H."/>
        </authorList>
    </citation>
    <scope>NUCLEOTIDE SEQUENCE [LARGE SCALE GENOMIC DNA]</scope>
    <source>
        <strain evidence="2">ShG14-8</strain>
    </source>
</reference>
<sequence length="88" mass="9980">MADQVRADKRYSSGRCRNQVSTIKNSPGPSLVGKLGLEAKVQMAVHTFILVLFTIATLVLSHFMKTIVLDSVLRAWELPTHYFQVYRE</sequence>
<accession>A0A139BPI8</accession>
<name>A0A139BPI8_9PROT</name>
<gene>
    <name evidence="2" type="ORF">AWT59_3153</name>
</gene>
<dbReference type="Proteomes" id="UP000070578">
    <property type="component" value="Unassembled WGS sequence"/>
</dbReference>
<dbReference type="EMBL" id="LSLI01000156">
    <property type="protein sequence ID" value="KXS30723.1"/>
    <property type="molecule type" value="Genomic_DNA"/>
</dbReference>
<dbReference type="AlphaFoldDB" id="A0A139BPI8"/>
<evidence type="ECO:0000313" key="3">
    <source>
        <dbReference type="Proteomes" id="UP000070578"/>
    </source>
</evidence>
<keyword evidence="1" id="KW-0812">Transmembrane</keyword>
<keyword evidence="1" id="KW-1133">Transmembrane helix</keyword>
<organism evidence="2 3">
    <name type="scientific">Candidatus Gallionella acididurans</name>
    <dbReference type="NCBI Taxonomy" id="1796491"/>
    <lineage>
        <taxon>Bacteria</taxon>
        <taxon>Pseudomonadati</taxon>
        <taxon>Pseudomonadota</taxon>
        <taxon>Betaproteobacteria</taxon>
        <taxon>Nitrosomonadales</taxon>
        <taxon>Gallionellaceae</taxon>
        <taxon>Gallionella</taxon>
    </lineage>
</organism>
<proteinExistence type="predicted"/>
<keyword evidence="1" id="KW-0472">Membrane</keyword>
<reference evidence="2 3" key="2">
    <citation type="submission" date="2016-03" db="EMBL/GenBank/DDBJ databases">
        <title>New uncultured bacterium of the family Gallionellaceae from acid mine drainage: description and reconstruction of genome based on metagenomic analysis of microbial community.</title>
        <authorList>
            <person name="Kadnikov V."/>
            <person name="Ivasenko D."/>
            <person name="Beletsky A."/>
            <person name="Mardanov A."/>
            <person name="Danilova E."/>
            <person name="Pimenov N."/>
            <person name="Karnachuk O."/>
            <person name="Ravin N."/>
        </authorList>
    </citation>
    <scope>NUCLEOTIDE SEQUENCE [LARGE SCALE GENOMIC DNA]</scope>
    <source>
        <strain evidence="2">ShG14-8</strain>
    </source>
</reference>
<evidence type="ECO:0000313" key="2">
    <source>
        <dbReference type="EMBL" id="KXS30723.1"/>
    </source>
</evidence>
<evidence type="ECO:0000256" key="1">
    <source>
        <dbReference type="SAM" id="Phobius"/>
    </source>
</evidence>
<protein>
    <submittedName>
        <fullName evidence="2">Uncharacterized protein</fullName>
    </submittedName>
</protein>
<feature type="transmembrane region" description="Helical" evidence="1">
    <location>
        <begin position="43"/>
        <end position="64"/>
    </location>
</feature>
<comment type="caution">
    <text evidence="2">The sequence shown here is derived from an EMBL/GenBank/DDBJ whole genome shotgun (WGS) entry which is preliminary data.</text>
</comment>